<proteinExistence type="predicted"/>
<gene>
    <name evidence="1" type="ORF">LP422_08480</name>
</gene>
<reference evidence="1" key="1">
    <citation type="submission" date="2021-11" db="EMBL/GenBank/DDBJ databases">
        <title>Study of the species diversity of bacterial strains isolated from a unique natural object - Shulgan-Tash cave (Bashkiria).</title>
        <authorList>
            <person name="Sazanova A.L."/>
            <person name="Chirak E.R."/>
            <person name="Safronova V.I."/>
        </authorList>
    </citation>
    <scope>NUCLEOTIDE SEQUENCE</scope>
    <source>
        <strain evidence="1">P1</strain>
    </source>
</reference>
<sequence>MGLRRGARRLDRQRDQPALREALGDVLERRPVVAAQGLGVVGEQGRVLALGPGGDLAKGGGHVLAPVPRATGRVQQPGAVELQLGVPTGALRGHGHGGGGAPVGRGEPGLRADDVDGQPGDPRAPARRPGPVEPLACLVGPAAERGGLAQEHLCPGERVGRVDLAEVGDCVEQHGAGLLGSAGEDQAPPETRAGQPPVDRVGAVGRLMVDGLRAREDVGDATVEHRGEERLQVRLGGRARGPTGRSDGEPAHALPHDRGAPVQAQHREGLTSGLREQHLLRHGQVRAVEERLGDVQRLPCPPAADGEGRAVGRDPVRGAAPRPGLDTVGPGRGTVGPHPTRDPVQHSEHLVSAPERQTRHPVADVDVVVDRVPVTVGEHRGLEAGEQLVRLVDLAAADEGARAR</sequence>
<dbReference type="Proteomes" id="UP001059663">
    <property type="component" value="Chromosome"/>
</dbReference>
<protein>
    <submittedName>
        <fullName evidence="1">Uncharacterized protein</fullName>
    </submittedName>
</protein>
<dbReference type="EMBL" id="CP087977">
    <property type="protein sequence ID" value="UUZ45903.1"/>
    <property type="molecule type" value="Genomic_DNA"/>
</dbReference>
<name>A0AC61U7M5_9MICO</name>
<evidence type="ECO:0000313" key="2">
    <source>
        <dbReference type="Proteomes" id="UP001059663"/>
    </source>
</evidence>
<organism evidence="1 2">
    <name type="scientific">Janibacter limosus</name>
    <dbReference type="NCBI Taxonomy" id="53458"/>
    <lineage>
        <taxon>Bacteria</taxon>
        <taxon>Bacillati</taxon>
        <taxon>Actinomycetota</taxon>
        <taxon>Actinomycetes</taxon>
        <taxon>Micrococcales</taxon>
        <taxon>Intrasporangiaceae</taxon>
        <taxon>Janibacter</taxon>
    </lineage>
</organism>
<evidence type="ECO:0000313" key="1">
    <source>
        <dbReference type="EMBL" id="UUZ45903.1"/>
    </source>
</evidence>
<accession>A0AC61U7M5</accession>